<gene>
    <name evidence="3" type="ORF">CF651_00105</name>
</gene>
<dbReference type="OrthoDB" id="9815825at2"/>
<name>A0A229UXT8_9BACL</name>
<sequence>MKKRVGLIGLGDIAQKVYLPLLSADPQVELAAVSSRTASTVERIADQYRIQGRYPSLEAMLESKLDAVFIHSPTETHYDLVMTCLRQGTAVYVDKPLSYNYSEAVRMAEFALEQGLLLGVGFNRRFAPMYIQAKAWLEEAGGFEQCTVLKHRTKLQQHSAKHTLYDDLIHMLDLLLWLGGEHYEQLQYHQSTNEEDQLLLGTGSLVFGQPAEEGAFGVRFGQFSMARRTGSDLEKLELYGNYRTAEVVNMESAVWSEQGAEPRAGAFGSWDTILHRRGFAGAVQHFLQCLDDQDRCLLRADRVLPSHELVERLASKAGRRQE</sequence>
<organism evidence="3 4">
    <name type="scientific">Paenibacillus rigui</name>
    <dbReference type="NCBI Taxonomy" id="554312"/>
    <lineage>
        <taxon>Bacteria</taxon>
        <taxon>Bacillati</taxon>
        <taxon>Bacillota</taxon>
        <taxon>Bacilli</taxon>
        <taxon>Bacillales</taxon>
        <taxon>Paenibacillaceae</taxon>
        <taxon>Paenibacillus</taxon>
    </lineage>
</organism>
<dbReference type="InterPro" id="IPR048477">
    <property type="entry name" value="YceM-like_C"/>
</dbReference>
<feature type="domain" description="Gfo/Idh/MocA-like oxidoreductase N-terminal" evidence="1">
    <location>
        <begin position="4"/>
        <end position="122"/>
    </location>
</feature>
<dbReference type="Proteomes" id="UP000215509">
    <property type="component" value="Unassembled WGS sequence"/>
</dbReference>
<dbReference type="EMBL" id="NMQW01000001">
    <property type="protein sequence ID" value="OXM88306.1"/>
    <property type="molecule type" value="Genomic_DNA"/>
</dbReference>
<dbReference type="PANTHER" id="PTHR43708:SF4">
    <property type="entry name" value="OXIDOREDUCTASE YCEM-RELATED"/>
    <property type="match status" value="1"/>
</dbReference>
<dbReference type="InterPro" id="IPR051317">
    <property type="entry name" value="Gfo/Idh/MocA_oxidoreduct"/>
</dbReference>
<dbReference type="InterPro" id="IPR000683">
    <property type="entry name" value="Gfo/Idh/MocA-like_OxRdtase_N"/>
</dbReference>
<dbReference type="RefSeq" id="WP_094012806.1">
    <property type="nucleotide sequence ID" value="NZ_NMQW01000001.1"/>
</dbReference>
<evidence type="ECO:0000313" key="4">
    <source>
        <dbReference type="Proteomes" id="UP000215509"/>
    </source>
</evidence>
<evidence type="ECO:0000259" key="1">
    <source>
        <dbReference type="Pfam" id="PF01408"/>
    </source>
</evidence>
<dbReference type="PANTHER" id="PTHR43708">
    <property type="entry name" value="CONSERVED EXPRESSED OXIDOREDUCTASE (EUROFUNG)"/>
    <property type="match status" value="1"/>
</dbReference>
<dbReference type="Pfam" id="PF01408">
    <property type="entry name" value="GFO_IDH_MocA"/>
    <property type="match status" value="1"/>
</dbReference>
<dbReference type="InterPro" id="IPR036291">
    <property type="entry name" value="NAD(P)-bd_dom_sf"/>
</dbReference>
<dbReference type="SUPFAM" id="SSF55347">
    <property type="entry name" value="Glyceraldehyde-3-phosphate dehydrogenase-like, C-terminal domain"/>
    <property type="match status" value="1"/>
</dbReference>
<reference evidence="3 4" key="1">
    <citation type="submission" date="2017-07" db="EMBL/GenBank/DDBJ databases">
        <title>Genome sequencing and assembly of Paenibacillus rigui.</title>
        <authorList>
            <person name="Mayilraj S."/>
        </authorList>
    </citation>
    <scope>NUCLEOTIDE SEQUENCE [LARGE SCALE GENOMIC DNA]</scope>
    <source>
        <strain evidence="3 4">JCM 16352</strain>
    </source>
</reference>
<evidence type="ECO:0000313" key="3">
    <source>
        <dbReference type="EMBL" id="OXM88306.1"/>
    </source>
</evidence>
<dbReference type="Gene3D" id="3.30.360.10">
    <property type="entry name" value="Dihydrodipicolinate Reductase, domain 2"/>
    <property type="match status" value="1"/>
</dbReference>
<evidence type="ECO:0000259" key="2">
    <source>
        <dbReference type="Pfam" id="PF21378"/>
    </source>
</evidence>
<keyword evidence="4" id="KW-1185">Reference proteome</keyword>
<comment type="caution">
    <text evidence="3">The sequence shown here is derived from an EMBL/GenBank/DDBJ whole genome shotgun (WGS) entry which is preliminary data.</text>
</comment>
<dbReference type="AlphaFoldDB" id="A0A229UXT8"/>
<accession>A0A229UXT8</accession>
<dbReference type="Gene3D" id="3.40.50.720">
    <property type="entry name" value="NAD(P)-binding Rossmann-like Domain"/>
    <property type="match status" value="1"/>
</dbReference>
<dbReference type="GO" id="GO:0000166">
    <property type="term" value="F:nucleotide binding"/>
    <property type="evidence" value="ECO:0007669"/>
    <property type="project" value="InterPro"/>
</dbReference>
<dbReference type="Pfam" id="PF21378">
    <property type="entry name" value="YceM-like_C"/>
    <property type="match status" value="1"/>
</dbReference>
<dbReference type="SUPFAM" id="SSF51735">
    <property type="entry name" value="NAD(P)-binding Rossmann-fold domains"/>
    <property type="match status" value="1"/>
</dbReference>
<feature type="domain" description="YceM-like C-terminal" evidence="2">
    <location>
        <begin position="128"/>
        <end position="253"/>
    </location>
</feature>
<proteinExistence type="predicted"/>
<protein>
    <submittedName>
        <fullName evidence="3">Dehydrogenase</fullName>
    </submittedName>
</protein>